<evidence type="ECO:0000259" key="1">
    <source>
        <dbReference type="Pfam" id="PF01869"/>
    </source>
</evidence>
<dbReference type="InterPro" id="IPR052519">
    <property type="entry name" value="Euk-type_GlcNAc_Kinase"/>
</dbReference>
<gene>
    <name evidence="2" type="ORF">SAMN05421819_0189</name>
</gene>
<dbReference type="AlphaFoldDB" id="A0A1H5SI18"/>
<dbReference type="InterPro" id="IPR002731">
    <property type="entry name" value="ATPase_BadF"/>
</dbReference>
<dbReference type="EMBL" id="FNVA01000001">
    <property type="protein sequence ID" value="SEF49578.1"/>
    <property type="molecule type" value="Genomic_DNA"/>
</dbReference>
<feature type="domain" description="ATPase BadF/BadG/BcrA/BcrD type" evidence="1">
    <location>
        <begin position="5"/>
        <end position="297"/>
    </location>
</feature>
<protein>
    <submittedName>
        <fullName evidence="2">BadF-type ATPase</fullName>
    </submittedName>
</protein>
<dbReference type="Gene3D" id="3.30.420.40">
    <property type="match status" value="2"/>
</dbReference>
<dbReference type="Proteomes" id="UP000236728">
    <property type="component" value="Unassembled WGS sequence"/>
</dbReference>
<dbReference type="InterPro" id="IPR043129">
    <property type="entry name" value="ATPase_NBD"/>
</dbReference>
<dbReference type="PANTHER" id="PTHR43190:SF3">
    <property type="entry name" value="N-ACETYL-D-GLUCOSAMINE KINASE"/>
    <property type="match status" value="1"/>
</dbReference>
<dbReference type="CDD" id="cd24007">
    <property type="entry name" value="ASKHA_NBD_eukNAGK-like"/>
    <property type="match status" value="1"/>
</dbReference>
<proteinExistence type="predicted"/>
<evidence type="ECO:0000313" key="3">
    <source>
        <dbReference type="Proteomes" id="UP000236728"/>
    </source>
</evidence>
<keyword evidence="3" id="KW-1185">Reference proteome</keyword>
<name>A0A1H5SI18_9BACT</name>
<accession>A0A1H5SI18</accession>
<evidence type="ECO:0000313" key="2">
    <source>
        <dbReference type="EMBL" id="SEF49578.1"/>
    </source>
</evidence>
<dbReference type="SUPFAM" id="SSF53067">
    <property type="entry name" value="Actin-like ATPase domain"/>
    <property type="match status" value="2"/>
</dbReference>
<sequence length="304" mass="32048">MGMYLGLDAGGTGTRCWVADETQVLGCASIGTVKIMAVGEEVATERLKRVITEAAKKANVPLDSITRTCIGLAGNSSHAVCQWAERTIASVASGEIIILGDEEIALEAAFQGGPGMLVIAGSGSNVMGRCSDGTRVTAGGYGPMVGDEGSGGWIGIEALRAGLRARDRGVSTCVLREIEDFWELDDLGELVARANQRLRPDFSELCMVVATCADGGDALAISVLERAGEELASQVSLVISKMKALSTCKVQDFSQLAFTGNVLGKIPRVRRSMEAHLSAMMPELKFADKPVEPLEGAVWRARKG</sequence>
<dbReference type="PANTHER" id="PTHR43190">
    <property type="entry name" value="N-ACETYL-D-GLUCOSAMINE KINASE"/>
    <property type="match status" value="1"/>
</dbReference>
<reference evidence="2 3" key="1">
    <citation type="submission" date="2016-10" db="EMBL/GenBank/DDBJ databases">
        <authorList>
            <person name="de Groot N.N."/>
        </authorList>
    </citation>
    <scope>NUCLEOTIDE SEQUENCE [LARGE SCALE GENOMIC DNA]</scope>
    <source>
        <strain evidence="2 3">DSM 22489</strain>
    </source>
</reference>
<organism evidence="2 3">
    <name type="scientific">Bryocella elongata</name>
    <dbReference type="NCBI Taxonomy" id="863522"/>
    <lineage>
        <taxon>Bacteria</taxon>
        <taxon>Pseudomonadati</taxon>
        <taxon>Acidobacteriota</taxon>
        <taxon>Terriglobia</taxon>
        <taxon>Terriglobales</taxon>
        <taxon>Acidobacteriaceae</taxon>
        <taxon>Bryocella</taxon>
    </lineage>
</organism>
<dbReference type="Pfam" id="PF01869">
    <property type="entry name" value="BcrAD_BadFG"/>
    <property type="match status" value="1"/>
</dbReference>